<keyword evidence="3" id="KW-1185">Reference proteome</keyword>
<name>F9WM17_TRYVY</name>
<feature type="region of interest" description="Disordered" evidence="1">
    <location>
        <begin position="1"/>
        <end position="83"/>
    </location>
</feature>
<evidence type="ECO:0000313" key="2">
    <source>
        <dbReference type="EMBL" id="CCD18567.1"/>
    </source>
</evidence>
<dbReference type="VEuPathDB" id="TriTrypDB:TvY486_0012650"/>
<proteinExistence type="predicted"/>
<organism evidence="2 3">
    <name type="scientific">Trypanosoma vivax (strain Y486)</name>
    <dbReference type="NCBI Taxonomy" id="1055687"/>
    <lineage>
        <taxon>Eukaryota</taxon>
        <taxon>Discoba</taxon>
        <taxon>Euglenozoa</taxon>
        <taxon>Kinetoplastea</taxon>
        <taxon>Metakinetoplastina</taxon>
        <taxon>Trypanosomatida</taxon>
        <taxon>Trypanosomatidae</taxon>
        <taxon>Trypanosoma</taxon>
        <taxon>Duttonella</taxon>
    </lineage>
</organism>
<gene>
    <name evidence="2" type="ORF">TvY486_0012650</name>
</gene>
<dbReference type="EMBL" id="CAEX01001425">
    <property type="protein sequence ID" value="CCD18567.1"/>
    <property type="molecule type" value="Genomic_DNA"/>
</dbReference>
<dbReference type="AlphaFoldDB" id="F9WM17"/>
<protein>
    <submittedName>
        <fullName evidence="2">Uncharacterized protein</fullName>
    </submittedName>
</protein>
<reference evidence="2 3" key="1">
    <citation type="journal article" date="2012" name="Proc. Natl. Acad. Sci. U.S.A.">
        <title>Antigenic diversity is generated by distinct evolutionary mechanisms in African trypanosome species.</title>
        <authorList>
            <person name="Jackson A.P."/>
            <person name="Berry A."/>
            <person name="Aslett M."/>
            <person name="Allison H.C."/>
            <person name="Burton P."/>
            <person name="Vavrova-Anderson J."/>
            <person name="Brown R."/>
            <person name="Browne H."/>
            <person name="Corton N."/>
            <person name="Hauser H."/>
            <person name="Gamble J."/>
            <person name="Gilderthorp R."/>
            <person name="Marcello L."/>
            <person name="McQuillan J."/>
            <person name="Otto T.D."/>
            <person name="Quail M.A."/>
            <person name="Sanders M.J."/>
            <person name="van Tonder A."/>
            <person name="Ginger M.L."/>
            <person name="Field M.C."/>
            <person name="Barry J.D."/>
            <person name="Hertz-Fowler C."/>
            <person name="Berriman M."/>
        </authorList>
    </citation>
    <scope>NUCLEOTIDE SEQUENCE</scope>
    <source>
        <strain evidence="2 3">Y486</strain>
    </source>
</reference>
<feature type="compositionally biased region" description="Basic and acidic residues" evidence="1">
    <location>
        <begin position="41"/>
        <end position="51"/>
    </location>
</feature>
<evidence type="ECO:0000313" key="3">
    <source>
        <dbReference type="Proteomes" id="UP000009027"/>
    </source>
</evidence>
<sequence length="83" mass="9311">MGQNNPRHTAKGKATRQKRLARTHRPGTRSKGAMEKRHRRSETALAREGKVHATRKAAGVSTPESQAQETRHTRHGQRARNAL</sequence>
<dbReference type="Proteomes" id="UP000009027">
    <property type="component" value="Unassembled WGS sequence"/>
</dbReference>
<accession>F9WM17</accession>
<feature type="compositionally biased region" description="Basic residues" evidence="1">
    <location>
        <begin position="72"/>
        <end position="83"/>
    </location>
</feature>
<feature type="compositionally biased region" description="Basic residues" evidence="1">
    <location>
        <begin position="8"/>
        <end position="28"/>
    </location>
</feature>
<evidence type="ECO:0000256" key="1">
    <source>
        <dbReference type="SAM" id="MobiDB-lite"/>
    </source>
</evidence>